<evidence type="ECO:0000313" key="3">
    <source>
        <dbReference type="Proteomes" id="UP000292564"/>
    </source>
</evidence>
<protein>
    <submittedName>
        <fullName evidence="2">Uncharacterized protein</fullName>
    </submittedName>
</protein>
<comment type="caution">
    <text evidence="2">The sequence shown here is derived from an EMBL/GenBank/DDBJ whole genome shotgun (WGS) entry which is preliminary data.</text>
</comment>
<sequence>MSRPDPAGTAQVGSVPRQTHANPLTAALPHGRDADGRQAGAPGMRQPSPSRTT</sequence>
<organism evidence="2 3">
    <name type="scientific">Krasilnikovia cinnamomea</name>
    <dbReference type="NCBI Taxonomy" id="349313"/>
    <lineage>
        <taxon>Bacteria</taxon>
        <taxon>Bacillati</taxon>
        <taxon>Actinomycetota</taxon>
        <taxon>Actinomycetes</taxon>
        <taxon>Micromonosporales</taxon>
        <taxon>Micromonosporaceae</taxon>
        <taxon>Krasilnikovia</taxon>
    </lineage>
</organism>
<keyword evidence="3" id="KW-1185">Reference proteome</keyword>
<gene>
    <name evidence="2" type="ORF">EV385_6615</name>
</gene>
<dbReference type="Proteomes" id="UP000292564">
    <property type="component" value="Unassembled WGS sequence"/>
</dbReference>
<name>A0A4Q7Z915_9ACTN</name>
<dbReference type="EMBL" id="SHKY01000002">
    <property type="protein sequence ID" value="RZU46541.1"/>
    <property type="molecule type" value="Genomic_DNA"/>
</dbReference>
<evidence type="ECO:0000313" key="2">
    <source>
        <dbReference type="EMBL" id="RZU46541.1"/>
    </source>
</evidence>
<reference evidence="2 3" key="1">
    <citation type="submission" date="2019-02" db="EMBL/GenBank/DDBJ databases">
        <title>Sequencing the genomes of 1000 actinobacteria strains.</title>
        <authorList>
            <person name="Klenk H.-P."/>
        </authorList>
    </citation>
    <scope>NUCLEOTIDE SEQUENCE [LARGE SCALE GENOMIC DNA]</scope>
    <source>
        <strain evidence="2 3">DSM 45162</strain>
    </source>
</reference>
<dbReference type="AlphaFoldDB" id="A0A4Q7Z915"/>
<feature type="region of interest" description="Disordered" evidence="1">
    <location>
        <begin position="1"/>
        <end position="53"/>
    </location>
</feature>
<dbReference type="RefSeq" id="WP_165449733.1">
    <property type="nucleotide sequence ID" value="NZ_SHKY01000002.1"/>
</dbReference>
<accession>A0A4Q7Z915</accession>
<evidence type="ECO:0000256" key="1">
    <source>
        <dbReference type="SAM" id="MobiDB-lite"/>
    </source>
</evidence>
<proteinExistence type="predicted"/>